<dbReference type="EMBL" id="LHXS01000051">
    <property type="protein sequence ID" value="KXA96645.1"/>
    <property type="molecule type" value="Genomic_DNA"/>
</dbReference>
<keyword evidence="3" id="KW-0472">Membrane</keyword>
<feature type="transmembrane region" description="Helical" evidence="3">
    <location>
        <begin position="470"/>
        <end position="491"/>
    </location>
</feature>
<evidence type="ECO:0000313" key="6">
    <source>
        <dbReference type="Proteomes" id="UP000070414"/>
    </source>
</evidence>
<evidence type="ECO:0000259" key="4">
    <source>
        <dbReference type="Pfam" id="PF01978"/>
    </source>
</evidence>
<evidence type="ECO:0000256" key="2">
    <source>
        <dbReference type="SAM" id="MobiDB-lite"/>
    </source>
</evidence>
<dbReference type="Pfam" id="PF01978">
    <property type="entry name" value="TrmB"/>
    <property type="match status" value="1"/>
</dbReference>
<keyword evidence="1" id="KW-0175">Coiled coil</keyword>
<sequence>MDLTTSQDKLIVAAVAVFLCLSIATTAYAGSGDNVEVEQYIKAEGRLQSLENKTTTWMYGTHILVRDHGTQFALKSDTLDLDSYLNENVFVTGKVIHKGVDGGPTYLSVVKIGSSLENEENREDLRPIGSVYHDFYLARTNSISVGVALNKSGLSYDLKPFENMRNVEQLSSAAYLYRSHAMENLAVTVYEGNIMLKENHFLSVRLTPAYERVSKVAGYSSETNIQKAPSIENLRSFGWDVAPADDVFKVMYENKMFYLSLAGKRKGEARLYVNFAADFSEEVKTKVFDFIARSVNIDESEVREKLIPLNEETRTKIKPVIDFTDKKAGEALKTELKWLESNRIISGLSEQDLGAIGQVAKVGCAGVNSRIFYAKWDYPSPDEDFDVRPRENPRWMPYADTDYPLVSGRSGGLKEFQKEEVSIPDEAPQPSLQALIKDLRSELSQTEDRLETLKTELSEARETAENTVPIWMYGASMSVTIVAALGAVYFFKRKGSRGDDLPLSSFLLEQGLEDMTIKDAEIFRKILSEKRFTVPEIAEGAPVSRNSVRRLVNKLEENELVEQAGEEKSPGGRGKPRKVYRLAENIESRGERAV</sequence>
<dbReference type="CDD" id="cd00090">
    <property type="entry name" value="HTH_ARSR"/>
    <property type="match status" value="1"/>
</dbReference>
<dbReference type="Proteomes" id="UP000070414">
    <property type="component" value="Unassembled WGS sequence"/>
</dbReference>
<dbReference type="InterPro" id="IPR036390">
    <property type="entry name" value="WH_DNA-bd_sf"/>
</dbReference>
<protein>
    <recommendedName>
        <fullName evidence="4">Transcription regulator TrmB N-terminal domain-containing protein</fullName>
    </recommendedName>
</protein>
<reference evidence="5 6" key="1">
    <citation type="journal article" date="2016" name="Sci. Rep.">
        <title>Metabolic traits of an uncultured archaeal lineage -MSBL1- from brine pools of the Red Sea.</title>
        <authorList>
            <person name="Mwirichia R."/>
            <person name="Alam I."/>
            <person name="Rashid M."/>
            <person name="Vinu M."/>
            <person name="Ba-Alawi W."/>
            <person name="Anthony Kamau A."/>
            <person name="Kamanda Ngugi D."/>
            <person name="Goker M."/>
            <person name="Klenk H.P."/>
            <person name="Bajic V."/>
            <person name="Stingl U."/>
        </authorList>
    </citation>
    <scope>NUCLEOTIDE SEQUENCE [LARGE SCALE GENOMIC DNA]</scope>
    <source>
        <strain evidence="5">SCGC-AAA259I14</strain>
    </source>
</reference>
<gene>
    <name evidence="5" type="ORF">AKJ38_02910</name>
</gene>
<dbReference type="InterPro" id="IPR002831">
    <property type="entry name" value="Tscrpt_reg_TrmB_N"/>
</dbReference>
<dbReference type="InterPro" id="IPR011991">
    <property type="entry name" value="ArsR-like_HTH"/>
</dbReference>
<accession>A0A133UR11</accession>
<keyword evidence="3" id="KW-1133">Transmembrane helix</keyword>
<evidence type="ECO:0000256" key="1">
    <source>
        <dbReference type="SAM" id="Coils"/>
    </source>
</evidence>
<dbReference type="SUPFAM" id="SSF46785">
    <property type="entry name" value="Winged helix' DNA-binding domain"/>
    <property type="match status" value="1"/>
</dbReference>
<evidence type="ECO:0000256" key="3">
    <source>
        <dbReference type="SAM" id="Phobius"/>
    </source>
</evidence>
<comment type="caution">
    <text evidence="5">The sequence shown here is derived from an EMBL/GenBank/DDBJ whole genome shotgun (WGS) entry which is preliminary data.</text>
</comment>
<organism evidence="5 6">
    <name type="scientific">candidate division MSBL1 archaeon SCGC-AAA259I14</name>
    <dbReference type="NCBI Taxonomy" id="1698268"/>
    <lineage>
        <taxon>Archaea</taxon>
        <taxon>Methanobacteriati</taxon>
        <taxon>Methanobacteriota</taxon>
        <taxon>candidate division MSBL1</taxon>
    </lineage>
</organism>
<dbReference type="AlphaFoldDB" id="A0A133UR11"/>
<proteinExistence type="predicted"/>
<feature type="domain" description="Transcription regulator TrmB N-terminal" evidence="4">
    <location>
        <begin position="518"/>
        <end position="581"/>
    </location>
</feature>
<dbReference type="Gene3D" id="1.10.10.10">
    <property type="entry name" value="Winged helix-like DNA-binding domain superfamily/Winged helix DNA-binding domain"/>
    <property type="match status" value="1"/>
</dbReference>
<keyword evidence="3" id="KW-0812">Transmembrane</keyword>
<feature type="coiled-coil region" evidence="1">
    <location>
        <begin position="436"/>
        <end position="467"/>
    </location>
</feature>
<evidence type="ECO:0000313" key="5">
    <source>
        <dbReference type="EMBL" id="KXA96645.1"/>
    </source>
</evidence>
<feature type="region of interest" description="Disordered" evidence="2">
    <location>
        <begin position="559"/>
        <end position="581"/>
    </location>
</feature>
<keyword evidence="6" id="KW-1185">Reference proteome</keyword>
<dbReference type="InterPro" id="IPR036388">
    <property type="entry name" value="WH-like_DNA-bd_sf"/>
</dbReference>
<name>A0A133UR11_9EURY</name>